<evidence type="ECO:0000256" key="4">
    <source>
        <dbReference type="ARBA" id="ARBA00019595"/>
    </source>
</evidence>
<feature type="active site" description="Proton acceptor" evidence="5">
    <location>
        <position position="62"/>
    </location>
</feature>
<dbReference type="InterPro" id="IPR000888">
    <property type="entry name" value="RmlC-like"/>
</dbReference>
<dbReference type="EC" id="5.1.3.13" evidence="3 7"/>
<comment type="function">
    <text evidence="2 7">Catalyzes the epimerization of the C3' and C5'positions of dTDP-6-deoxy-D-xylo-4-hexulose, forming dTDP-6-deoxy-L-lyxo-4-hexulose.</text>
</comment>
<dbReference type="CDD" id="cd00438">
    <property type="entry name" value="cupin_RmlC"/>
    <property type="match status" value="1"/>
</dbReference>
<dbReference type="OrthoDB" id="9800680at2"/>
<evidence type="ECO:0000256" key="7">
    <source>
        <dbReference type="RuleBase" id="RU364069"/>
    </source>
</evidence>
<dbReference type="GO" id="GO:0019305">
    <property type="term" value="P:dTDP-rhamnose biosynthetic process"/>
    <property type="evidence" value="ECO:0007669"/>
    <property type="project" value="UniProtKB-UniRule"/>
</dbReference>
<evidence type="ECO:0000256" key="6">
    <source>
        <dbReference type="PIRSR" id="PIRSR600888-3"/>
    </source>
</evidence>
<feature type="active site" description="Proton donor" evidence="5">
    <location>
        <position position="131"/>
    </location>
</feature>
<comment type="catalytic activity">
    <reaction evidence="1 7">
        <text>dTDP-4-dehydro-6-deoxy-alpha-D-glucose = dTDP-4-dehydro-beta-L-rhamnose</text>
        <dbReference type="Rhea" id="RHEA:16969"/>
        <dbReference type="ChEBI" id="CHEBI:57649"/>
        <dbReference type="ChEBI" id="CHEBI:62830"/>
        <dbReference type="EC" id="5.1.3.13"/>
    </reaction>
</comment>
<keyword evidence="9" id="KW-1185">Reference proteome</keyword>
<dbReference type="SUPFAM" id="SSF51182">
    <property type="entry name" value="RmlC-like cupins"/>
    <property type="match status" value="1"/>
</dbReference>
<dbReference type="NCBIfam" id="TIGR01221">
    <property type="entry name" value="rmlC"/>
    <property type="match status" value="1"/>
</dbReference>
<evidence type="ECO:0000256" key="1">
    <source>
        <dbReference type="ARBA" id="ARBA00001298"/>
    </source>
</evidence>
<evidence type="ECO:0000313" key="8">
    <source>
        <dbReference type="EMBL" id="TCT09034.1"/>
    </source>
</evidence>
<comment type="pathway">
    <text evidence="7">Carbohydrate biosynthesis; dTDP-L-rhamnose biosynthesis.</text>
</comment>
<accession>A0A4R3M6K0</accession>
<name>A0A4R3M6K0_9BURK</name>
<reference evidence="8 9" key="1">
    <citation type="submission" date="2019-03" db="EMBL/GenBank/DDBJ databases">
        <title>Genomic Encyclopedia of Type Strains, Phase IV (KMG-IV): sequencing the most valuable type-strain genomes for metagenomic binning, comparative biology and taxonomic classification.</title>
        <authorList>
            <person name="Goeker M."/>
        </authorList>
    </citation>
    <scope>NUCLEOTIDE SEQUENCE [LARGE SCALE GENOMIC DNA]</scope>
    <source>
        <strain evidence="8 9">DSM 24591</strain>
    </source>
</reference>
<dbReference type="PANTHER" id="PTHR21047:SF2">
    <property type="entry name" value="THYMIDINE DIPHOSPHO-4-KETO-RHAMNOSE 3,5-EPIMERASE"/>
    <property type="match status" value="1"/>
</dbReference>
<comment type="caution">
    <text evidence="8">The sequence shown here is derived from an EMBL/GenBank/DDBJ whole genome shotgun (WGS) entry which is preliminary data.</text>
</comment>
<dbReference type="InterPro" id="IPR014710">
    <property type="entry name" value="RmlC-like_jellyroll"/>
</dbReference>
<dbReference type="Proteomes" id="UP000295525">
    <property type="component" value="Unassembled WGS sequence"/>
</dbReference>
<feature type="site" description="Participates in a stacking interaction with the thymidine ring of dTDP-4-oxo-6-deoxyglucose" evidence="6">
    <location>
        <position position="137"/>
    </location>
</feature>
<organism evidence="8 9">
    <name type="scientific">Paralcaligenes ureilyticus</name>
    <dbReference type="NCBI Taxonomy" id="627131"/>
    <lineage>
        <taxon>Bacteria</taxon>
        <taxon>Pseudomonadati</taxon>
        <taxon>Pseudomonadota</taxon>
        <taxon>Betaproteobacteria</taxon>
        <taxon>Burkholderiales</taxon>
        <taxon>Alcaligenaceae</taxon>
        <taxon>Paralcaligenes</taxon>
    </lineage>
</organism>
<comment type="subunit">
    <text evidence="7">Homodimer.</text>
</comment>
<proteinExistence type="inferred from homology"/>
<dbReference type="InterPro" id="IPR011051">
    <property type="entry name" value="RmlC_Cupin_sf"/>
</dbReference>
<evidence type="ECO:0000313" key="9">
    <source>
        <dbReference type="Proteomes" id="UP000295525"/>
    </source>
</evidence>
<dbReference type="Pfam" id="PF00908">
    <property type="entry name" value="dTDP_sugar_isom"/>
    <property type="match status" value="1"/>
</dbReference>
<dbReference type="PANTHER" id="PTHR21047">
    <property type="entry name" value="DTDP-6-DEOXY-D-GLUCOSE-3,5 EPIMERASE"/>
    <property type="match status" value="1"/>
</dbReference>
<evidence type="ECO:0000256" key="2">
    <source>
        <dbReference type="ARBA" id="ARBA00001997"/>
    </source>
</evidence>
<comment type="similarity">
    <text evidence="7">Belongs to the dTDP-4-dehydrorhamnose 3,5-epimerase family.</text>
</comment>
<dbReference type="Gene3D" id="2.60.120.10">
    <property type="entry name" value="Jelly Rolls"/>
    <property type="match status" value="1"/>
</dbReference>
<sequence>MKVLDTRLPGVKRIQPAVHADERGYFLESFQASRYQELLGLTQSFVQSNCSHSKYGVLRGMHFQVLHPQGKLLHVTRGEIFDVVVDLRSTSPTFAQWEGITLSGQSQEQLWIPPGLAHGFVVLSEEADVAYQCTDYYRPGDEACLRWDDPGLAITWPITQPLISAKDRQGLSLKALQAAERLPLAAYHP</sequence>
<evidence type="ECO:0000256" key="5">
    <source>
        <dbReference type="PIRSR" id="PIRSR600888-1"/>
    </source>
</evidence>
<dbReference type="EMBL" id="SMAJ01000004">
    <property type="protein sequence ID" value="TCT09034.1"/>
    <property type="molecule type" value="Genomic_DNA"/>
</dbReference>
<gene>
    <name evidence="8" type="ORF">EDC26_104194</name>
</gene>
<keyword evidence="7" id="KW-0413">Isomerase</keyword>
<dbReference type="GO" id="GO:0008830">
    <property type="term" value="F:dTDP-4-dehydrorhamnose 3,5-epimerase activity"/>
    <property type="evidence" value="ECO:0007669"/>
    <property type="project" value="UniProtKB-UniRule"/>
</dbReference>
<evidence type="ECO:0000256" key="3">
    <source>
        <dbReference type="ARBA" id="ARBA00012098"/>
    </source>
</evidence>
<dbReference type="GO" id="GO:0000271">
    <property type="term" value="P:polysaccharide biosynthetic process"/>
    <property type="evidence" value="ECO:0007669"/>
    <property type="project" value="TreeGrafter"/>
</dbReference>
<dbReference type="GO" id="GO:0005829">
    <property type="term" value="C:cytosol"/>
    <property type="evidence" value="ECO:0007669"/>
    <property type="project" value="TreeGrafter"/>
</dbReference>
<dbReference type="UniPathway" id="UPA00124"/>
<protein>
    <recommendedName>
        <fullName evidence="4 7">dTDP-4-dehydrorhamnose 3,5-epimerase</fullName>
        <ecNumber evidence="3 7">5.1.3.13</ecNumber>
    </recommendedName>
    <alternativeName>
        <fullName evidence="7">Thymidine diphospho-4-keto-rhamnose 3,5-epimerase</fullName>
    </alternativeName>
</protein>
<dbReference type="AlphaFoldDB" id="A0A4R3M6K0"/>
<dbReference type="RefSeq" id="WP_132581193.1">
    <property type="nucleotide sequence ID" value="NZ_SMAJ01000004.1"/>
</dbReference>